<feature type="coiled-coil region" evidence="1">
    <location>
        <begin position="144"/>
        <end position="171"/>
    </location>
</feature>
<dbReference type="Gene3D" id="3.30.450.40">
    <property type="match status" value="3"/>
</dbReference>
<dbReference type="InterPro" id="IPR003018">
    <property type="entry name" value="GAF"/>
</dbReference>
<comment type="caution">
    <text evidence="4">The sequence shown here is derived from an EMBL/GenBank/DDBJ whole genome shotgun (WGS) entry which is preliminary data.</text>
</comment>
<feature type="domain" description="GAF" evidence="3">
    <location>
        <begin position="853"/>
        <end position="1029"/>
    </location>
</feature>
<keyword evidence="1" id="KW-0175">Coiled coil</keyword>
<feature type="compositionally biased region" description="Basic and acidic residues" evidence="2">
    <location>
        <begin position="214"/>
        <end position="224"/>
    </location>
</feature>
<sequence length="1574" mass="174413">MTRMEVEFRLKSPKKSTHRLESPPSYDVAQSMASTPLVAPLSAFGGYRKPSNCPVSTGDDDAESYAESFESDAEDDAKDVEEDAEEDIDVGDKIDSGMAVENESEVGTAAWSELEKPKARTKAVKRERERQTLIYYDQHTYTVISRLRAVNKHLSQQLEQQKKLVMTMAEEKKQHLQLVESLRTEIQMHKQTLRALHPTTKAHEAVLPVVPRPPQHDEKEERKTPVRRLPLSPPSQSPRKNPRLKTPLTLSADQTCTCGGKSSSQDTQVYVTKLEKAEEERRDLQQRHAHQLANYSHELSRLERLLEKAHVIVQEKENELLLQRTRQLYCSTPTTPTSPPALHRRNSNSGSAVPTAGRRETFQVKNIFSDDIWKGLLPLPPDTIEKSREVVGSSTTSFTSHVGQAFEQLLSHQLVALHDNTLDRSTRDWLREVKQCGSQMLTLHHSFQVMARSLQRVAESTHLYQLAETLTDECRELVQAEQVLVLVVDKSEQEFWCRMPSRLPESELTDYPKPQLSTVRSALPHMSHGGPCGLAAFVYHTKRPLLLFAGQMTRHSSYSGATDNADRLVLHPYASTLVVPILHDNRVLAVVQVSGKLTQVQALGLSIALERCESFSAEDQALLALLCHFSSGLFPKVAYFTDVESNKVNEETFIQLAPEIFTCLHFDELGKVVIENAKSILDADRCSLFVADSATRTLHNWHSDISGAGVEVYRRTAQKADVGMTIHFGQGIVGLVAETQQSINIPDAYDDPRFNSAWDQKTHYRTKSMLTVPIISNVGATEKTKTEDEATEQTLLGVVQVINKSGGAPFRAKDEFLLQTITKLIALAIENSQLFQRNQELCWNVGKLIADGDLVEAIVSLGTAAEQIIGVEGAAVYVVDPDTHELVTFHHKRRYRIALSESAYAGSLMEDAVRSQQLTIVNDTAKAGSFNAFVDSLSGIPARNVLFAPLVVKDVEGIIPGMKTVENDGLSLSSDTGMKLVGLLQLVNIKGRKTHFDEHDLFLSIVQSQSCSVLAAILEKQRMLRQKEQIALLLDASMSFFKEMSVVGVINAVYNACVSIFDADTTAHLFVWEESAQPADKERERHLWSSKICPKAAAELAAQATPHGSSTNVHHLGTDTSMSFIPTLGAQSRKLSVVTDQTLRAPTSEGLFHQVLLRGSAVIIKHWIVDELEEEEGGEGAPLHSGQRSKPTSAARGRERPRVDSYTVKAARSDVRLGFIRHAVVACPVWSSYGQEIVGVLVLLFPRDHPAVAAGSRSEQLSTLPILTRQISGALGVCHDLITVSTRARKMQGMLELSRQAPKAAVSLTLTSRGHLGSFSQPVNLCSRAFSARALTAELHPIAVSNLTVRSLYMDEEGHRWGFRISGASAHEMSCDHYVQWIGKHVEFPIGCTEAEVFGKLRIDLQNVYSRKENITGVIDIHQLIDEGSDSDEIDSRTEMLSRSTLLKIRQLLWDFTDATWQVDVVRASHALFGAYARTGGDDVGNEKKMVSRHELEQALGPEAGGAGVSLAFAEWDQLHVCFAAEDSDLVDVEAMLAALRPQIKVFPVVKYELAPVLDTVTQVVVSMQMLLFS</sequence>
<dbReference type="EMBL" id="JBIMZQ010000021">
    <property type="protein sequence ID" value="KAL3665304.1"/>
    <property type="molecule type" value="Genomic_DNA"/>
</dbReference>
<protein>
    <recommendedName>
        <fullName evidence="3">GAF domain-containing protein</fullName>
    </recommendedName>
</protein>
<reference evidence="4 5" key="1">
    <citation type="submission" date="2024-09" db="EMBL/GenBank/DDBJ databases">
        <title>Genome sequencing and assembly of Phytophthora oleae, isolate VK10A, causative agent of rot of olive drupes.</title>
        <authorList>
            <person name="Conti Taguali S."/>
            <person name="Riolo M."/>
            <person name="La Spada F."/>
            <person name="Cacciola S.O."/>
            <person name="Dionisio G."/>
        </authorList>
    </citation>
    <scope>NUCLEOTIDE SEQUENCE [LARGE SCALE GENOMIC DNA]</scope>
    <source>
        <strain evidence="4 5">VK10A</strain>
    </source>
</reference>
<dbReference type="Proteomes" id="UP001632037">
    <property type="component" value="Unassembled WGS sequence"/>
</dbReference>
<evidence type="ECO:0000259" key="3">
    <source>
        <dbReference type="SMART" id="SM00065"/>
    </source>
</evidence>
<dbReference type="Pfam" id="PF01590">
    <property type="entry name" value="GAF"/>
    <property type="match status" value="2"/>
</dbReference>
<feature type="region of interest" description="Disordered" evidence="2">
    <location>
        <begin position="45"/>
        <end position="87"/>
    </location>
</feature>
<evidence type="ECO:0000256" key="2">
    <source>
        <dbReference type="SAM" id="MobiDB-lite"/>
    </source>
</evidence>
<dbReference type="InterPro" id="IPR029016">
    <property type="entry name" value="GAF-like_dom_sf"/>
</dbReference>
<proteinExistence type="predicted"/>
<keyword evidence="5" id="KW-1185">Reference proteome</keyword>
<dbReference type="PANTHER" id="PTHR43155:SF2">
    <property type="entry name" value="CYCLIC DI-GMP PHOSPHODIESTERASE PA4108"/>
    <property type="match status" value="1"/>
</dbReference>
<dbReference type="SMART" id="SM00065">
    <property type="entry name" value="GAF"/>
    <property type="match status" value="2"/>
</dbReference>
<gene>
    <name evidence="4" type="ORF">V7S43_009932</name>
</gene>
<feature type="region of interest" description="Disordered" evidence="2">
    <location>
        <begin position="199"/>
        <end position="264"/>
    </location>
</feature>
<dbReference type="PANTHER" id="PTHR43155">
    <property type="entry name" value="CYCLIC DI-GMP PHOSPHODIESTERASE PA4108-RELATED"/>
    <property type="match status" value="1"/>
</dbReference>
<feature type="coiled-coil region" evidence="1">
    <location>
        <begin position="267"/>
        <end position="319"/>
    </location>
</feature>
<feature type="region of interest" description="Disordered" evidence="2">
    <location>
        <begin position="333"/>
        <end position="355"/>
    </location>
</feature>
<name>A0ABD3FIC5_9STRA</name>
<organism evidence="4 5">
    <name type="scientific">Phytophthora oleae</name>
    <dbReference type="NCBI Taxonomy" id="2107226"/>
    <lineage>
        <taxon>Eukaryota</taxon>
        <taxon>Sar</taxon>
        <taxon>Stramenopiles</taxon>
        <taxon>Oomycota</taxon>
        <taxon>Peronosporomycetes</taxon>
        <taxon>Peronosporales</taxon>
        <taxon>Peronosporaceae</taxon>
        <taxon>Phytophthora</taxon>
    </lineage>
</organism>
<feature type="compositionally biased region" description="Acidic residues" evidence="2">
    <location>
        <begin position="58"/>
        <end position="87"/>
    </location>
</feature>
<evidence type="ECO:0000256" key="1">
    <source>
        <dbReference type="SAM" id="Coils"/>
    </source>
</evidence>
<dbReference type="SUPFAM" id="SSF55781">
    <property type="entry name" value="GAF domain-like"/>
    <property type="match status" value="3"/>
</dbReference>
<feature type="compositionally biased region" description="Basic and acidic residues" evidence="2">
    <location>
        <begin position="1"/>
        <end position="10"/>
    </location>
</feature>
<feature type="region of interest" description="Disordered" evidence="2">
    <location>
        <begin position="1"/>
        <end position="27"/>
    </location>
</feature>
<feature type="region of interest" description="Disordered" evidence="2">
    <location>
        <begin position="1175"/>
        <end position="1204"/>
    </location>
</feature>
<feature type="domain" description="GAF" evidence="3">
    <location>
        <begin position="665"/>
        <end position="839"/>
    </location>
</feature>
<feature type="compositionally biased region" description="Polar residues" evidence="2">
    <location>
        <begin position="248"/>
        <end position="264"/>
    </location>
</feature>
<evidence type="ECO:0000313" key="4">
    <source>
        <dbReference type="EMBL" id="KAL3665304.1"/>
    </source>
</evidence>
<evidence type="ECO:0000313" key="5">
    <source>
        <dbReference type="Proteomes" id="UP001632037"/>
    </source>
</evidence>
<accession>A0ABD3FIC5</accession>